<evidence type="ECO:0000313" key="11">
    <source>
        <dbReference type="EMBL" id="RMY63491.1"/>
    </source>
</evidence>
<dbReference type="InterPro" id="IPR013154">
    <property type="entry name" value="ADH-like_N"/>
</dbReference>
<evidence type="ECO:0000256" key="3">
    <source>
        <dbReference type="ARBA" id="ARBA00008072"/>
    </source>
</evidence>
<keyword evidence="9" id="KW-0812">Transmembrane</keyword>
<feature type="domain" description="Enoyl reductase (ER)" evidence="10">
    <location>
        <begin position="19"/>
        <end position="375"/>
    </location>
</feature>
<comment type="cofactor">
    <cofactor evidence="1 8">
        <name>Zn(2+)</name>
        <dbReference type="ChEBI" id="CHEBI:29105"/>
    </cofactor>
</comment>
<dbReference type="OrthoDB" id="5363962at2759"/>
<evidence type="ECO:0000256" key="7">
    <source>
        <dbReference type="ARBA" id="ARBA00023027"/>
    </source>
</evidence>
<dbReference type="InterPro" id="IPR036291">
    <property type="entry name" value="NAD(P)-bd_dom_sf"/>
</dbReference>
<comment type="pathway">
    <text evidence="2">Carbohydrate degradation.</text>
</comment>
<dbReference type="AlphaFoldDB" id="A0A3M7DGM9"/>
<dbReference type="SMART" id="SM00829">
    <property type="entry name" value="PKS_ER"/>
    <property type="match status" value="1"/>
</dbReference>
<evidence type="ECO:0000313" key="12">
    <source>
        <dbReference type="Proteomes" id="UP000269276"/>
    </source>
</evidence>
<accession>A0A3M7DGM9</accession>
<dbReference type="SUPFAM" id="SSF50129">
    <property type="entry name" value="GroES-like"/>
    <property type="match status" value="1"/>
</dbReference>
<dbReference type="SUPFAM" id="SSF51735">
    <property type="entry name" value="NAD(P)-binding Rossmann-fold domains"/>
    <property type="match status" value="1"/>
</dbReference>
<sequence length="391" mass="41911">MNNTQAIMTTQIQSSVLHGVKDLRIEPRQLDAPAADELQVRVASTGLCGSDLHYYSHFRNGDILVREPLSLGHESAGVVSAVGSSVSGFKPGDKVALEVGLPCEKCQRCQQGRYNICKEMKFRSSGKSFPHFQGTLQERINHPAKWCYKLPEDVSLDIGALLEPLGVALHAFRRSQMPKGATVLVFGAGAVGLLCAAVARLQGAGKVVIADIDAGRLDFAVQNSFAHASYTVPMKRGKDMDENLAIAKETAAAIGQVDNVGEVDTVFECTGVPSCVQAAIFSTRPGGRLMLVGMGHPIQTIPLGAAALREVDIVGVFRYANTYQESIELVQKAAKSSEGPDFRKLVTHRYNGLAEAPKAFEMAGKTKDADGKLVLKVVIDSLNGAQYSSKL</sequence>
<dbReference type="PROSITE" id="PS00059">
    <property type="entry name" value="ADH_ZINC"/>
    <property type="match status" value="1"/>
</dbReference>
<reference evidence="11 12" key="1">
    <citation type="journal article" date="2018" name="BMC Genomics">
        <title>Genomic evidence for intraspecific hybridization in a clonal and extremely halotolerant yeast.</title>
        <authorList>
            <person name="Gostincar C."/>
            <person name="Stajich J.E."/>
            <person name="Zupancic J."/>
            <person name="Zalar P."/>
            <person name="Gunde-Cimerman N."/>
        </authorList>
    </citation>
    <scope>NUCLEOTIDE SEQUENCE [LARGE SCALE GENOMIC DNA]</scope>
    <source>
        <strain evidence="11 12">EXF-2682</strain>
    </source>
</reference>
<dbReference type="InterPro" id="IPR002328">
    <property type="entry name" value="ADH_Zn_CS"/>
</dbReference>
<dbReference type="InterPro" id="IPR013149">
    <property type="entry name" value="ADH-like_C"/>
</dbReference>
<feature type="transmembrane region" description="Helical" evidence="9">
    <location>
        <begin position="181"/>
        <end position="199"/>
    </location>
</feature>
<dbReference type="InterPro" id="IPR020843">
    <property type="entry name" value="ER"/>
</dbReference>
<keyword evidence="9" id="KW-1133">Transmembrane helix</keyword>
<dbReference type="InterPro" id="IPR011032">
    <property type="entry name" value="GroES-like_sf"/>
</dbReference>
<evidence type="ECO:0000256" key="4">
    <source>
        <dbReference type="ARBA" id="ARBA00022723"/>
    </source>
</evidence>
<protein>
    <recommendedName>
        <fullName evidence="10">Enoyl reductase (ER) domain-containing protein</fullName>
    </recommendedName>
</protein>
<name>A0A3M7DGM9_HORWE</name>
<evidence type="ECO:0000256" key="1">
    <source>
        <dbReference type="ARBA" id="ARBA00001947"/>
    </source>
</evidence>
<dbReference type="CDD" id="cd05285">
    <property type="entry name" value="sorbitol_DH"/>
    <property type="match status" value="1"/>
</dbReference>
<dbReference type="Pfam" id="PF08240">
    <property type="entry name" value="ADH_N"/>
    <property type="match status" value="1"/>
</dbReference>
<dbReference type="GO" id="GO:0006062">
    <property type="term" value="P:sorbitol catabolic process"/>
    <property type="evidence" value="ECO:0007669"/>
    <property type="project" value="TreeGrafter"/>
</dbReference>
<evidence type="ECO:0000256" key="9">
    <source>
        <dbReference type="SAM" id="Phobius"/>
    </source>
</evidence>
<evidence type="ECO:0000259" key="10">
    <source>
        <dbReference type="SMART" id="SM00829"/>
    </source>
</evidence>
<proteinExistence type="inferred from homology"/>
<dbReference type="PANTHER" id="PTHR43161:SF25">
    <property type="entry name" value="ALCOHOL DEHYDROGENASE, PUTATIVE (AFU_ORTHOLOGUE AFUA_1G14390)-RELATED"/>
    <property type="match status" value="1"/>
</dbReference>
<dbReference type="Gene3D" id="3.40.50.720">
    <property type="entry name" value="NAD(P)-binding Rossmann-like Domain"/>
    <property type="match status" value="1"/>
</dbReference>
<keyword evidence="5 8" id="KW-0862">Zinc</keyword>
<dbReference type="EMBL" id="QWIP01000458">
    <property type="protein sequence ID" value="RMY63491.1"/>
    <property type="molecule type" value="Genomic_DNA"/>
</dbReference>
<dbReference type="PANTHER" id="PTHR43161">
    <property type="entry name" value="SORBITOL DEHYDROGENASE"/>
    <property type="match status" value="1"/>
</dbReference>
<keyword evidence="9" id="KW-0472">Membrane</keyword>
<keyword evidence="7" id="KW-0520">NAD</keyword>
<gene>
    <name evidence="11" type="ORF">D0863_10496</name>
</gene>
<evidence type="ECO:0000256" key="2">
    <source>
        <dbReference type="ARBA" id="ARBA00004921"/>
    </source>
</evidence>
<dbReference type="GO" id="GO:0003939">
    <property type="term" value="F:L-iditol 2-dehydrogenase (NAD+) activity"/>
    <property type="evidence" value="ECO:0007669"/>
    <property type="project" value="TreeGrafter"/>
</dbReference>
<evidence type="ECO:0000256" key="6">
    <source>
        <dbReference type="ARBA" id="ARBA00023002"/>
    </source>
</evidence>
<dbReference type="GO" id="GO:0008270">
    <property type="term" value="F:zinc ion binding"/>
    <property type="evidence" value="ECO:0007669"/>
    <property type="project" value="InterPro"/>
</dbReference>
<keyword evidence="6" id="KW-0560">Oxidoreductase</keyword>
<dbReference type="InterPro" id="IPR045306">
    <property type="entry name" value="SDH-like"/>
</dbReference>
<comment type="similarity">
    <text evidence="3 8">Belongs to the zinc-containing alcohol dehydrogenase family.</text>
</comment>
<dbReference type="Proteomes" id="UP000269276">
    <property type="component" value="Unassembled WGS sequence"/>
</dbReference>
<dbReference type="Pfam" id="PF00107">
    <property type="entry name" value="ADH_zinc_N"/>
    <property type="match status" value="1"/>
</dbReference>
<dbReference type="VEuPathDB" id="FungiDB:BTJ68_01441"/>
<evidence type="ECO:0000256" key="8">
    <source>
        <dbReference type="RuleBase" id="RU361277"/>
    </source>
</evidence>
<keyword evidence="4 8" id="KW-0479">Metal-binding</keyword>
<dbReference type="FunFam" id="3.40.50.720:FF:000068">
    <property type="entry name" value="Sorbitol dehydrogenase"/>
    <property type="match status" value="1"/>
</dbReference>
<dbReference type="Gene3D" id="3.90.180.10">
    <property type="entry name" value="Medium-chain alcohol dehydrogenases, catalytic domain"/>
    <property type="match status" value="1"/>
</dbReference>
<comment type="caution">
    <text evidence="11">The sequence shown here is derived from an EMBL/GenBank/DDBJ whole genome shotgun (WGS) entry which is preliminary data.</text>
</comment>
<evidence type="ECO:0000256" key="5">
    <source>
        <dbReference type="ARBA" id="ARBA00022833"/>
    </source>
</evidence>
<organism evidence="11 12">
    <name type="scientific">Hortaea werneckii</name>
    <name type="common">Black yeast</name>
    <name type="synonym">Cladosporium werneckii</name>
    <dbReference type="NCBI Taxonomy" id="91943"/>
    <lineage>
        <taxon>Eukaryota</taxon>
        <taxon>Fungi</taxon>
        <taxon>Dikarya</taxon>
        <taxon>Ascomycota</taxon>
        <taxon>Pezizomycotina</taxon>
        <taxon>Dothideomycetes</taxon>
        <taxon>Dothideomycetidae</taxon>
        <taxon>Mycosphaerellales</taxon>
        <taxon>Teratosphaeriaceae</taxon>
        <taxon>Hortaea</taxon>
    </lineage>
</organism>